<accession>A0A0N5BFY1</accession>
<dbReference type="SUPFAM" id="SSF81383">
    <property type="entry name" value="F-box domain"/>
    <property type="match status" value="1"/>
</dbReference>
<protein>
    <submittedName>
        <fullName evidence="3">F-box domain-containing protein</fullName>
    </submittedName>
</protein>
<dbReference type="PROSITE" id="PS50181">
    <property type="entry name" value="FBOX"/>
    <property type="match status" value="1"/>
</dbReference>
<dbReference type="SMART" id="SM00256">
    <property type="entry name" value="FBOX"/>
    <property type="match status" value="1"/>
</dbReference>
<evidence type="ECO:0000259" key="1">
    <source>
        <dbReference type="PROSITE" id="PS50181"/>
    </source>
</evidence>
<dbReference type="AlphaFoldDB" id="A0A0N5BFY1"/>
<keyword evidence="2" id="KW-1185">Reference proteome</keyword>
<evidence type="ECO:0000313" key="2">
    <source>
        <dbReference type="Proteomes" id="UP000046392"/>
    </source>
</evidence>
<feature type="domain" description="F-box" evidence="1">
    <location>
        <begin position="1"/>
        <end position="47"/>
    </location>
</feature>
<dbReference type="Gene3D" id="1.20.1280.50">
    <property type="match status" value="1"/>
</dbReference>
<dbReference type="Proteomes" id="UP000046392">
    <property type="component" value="Unplaced"/>
</dbReference>
<dbReference type="InterPro" id="IPR036047">
    <property type="entry name" value="F-box-like_dom_sf"/>
</dbReference>
<reference evidence="3" key="1">
    <citation type="submission" date="2017-02" db="UniProtKB">
        <authorList>
            <consortium name="WormBaseParasite"/>
        </authorList>
    </citation>
    <scope>IDENTIFICATION</scope>
</reference>
<sequence length="313" mass="37159">MDLLSLPDHLKLQILKELDWKSLMSLKLVCRDFYFPIEKNTENLDRPKITDLAISFDGRVIQHLHYKFKTGNSFNLKSRWKHYVPESEEQHNCFLKERNFTEIEELLFFDDEINECVRVSELNPHQNGFDGYLFQIYDDNGNNGIEMREVIVRVSSNIGRKMFWYDSYLELDAIEELANSEINRSKTIAVNFVIDYLTGSPSFGYDNDLIVSEEPLFMDIAAYLLEYGYFDFEGRCNRKKIKFNFFHDIDFTILEEDFNKYLFDEIKSKSNLVEINDEDDEFSIKTTMDCQICRTKHINRVFLSQFEGIIEII</sequence>
<organism evidence="2 3">
    <name type="scientific">Strongyloides papillosus</name>
    <name type="common">Intestinal threadworm</name>
    <dbReference type="NCBI Taxonomy" id="174720"/>
    <lineage>
        <taxon>Eukaryota</taxon>
        <taxon>Metazoa</taxon>
        <taxon>Ecdysozoa</taxon>
        <taxon>Nematoda</taxon>
        <taxon>Chromadorea</taxon>
        <taxon>Rhabditida</taxon>
        <taxon>Tylenchina</taxon>
        <taxon>Panagrolaimomorpha</taxon>
        <taxon>Strongyloidoidea</taxon>
        <taxon>Strongyloididae</taxon>
        <taxon>Strongyloides</taxon>
    </lineage>
</organism>
<dbReference type="InterPro" id="IPR001810">
    <property type="entry name" value="F-box_dom"/>
</dbReference>
<evidence type="ECO:0000313" key="3">
    <source>
        <dbReference type="WBParaSite" id="SPAL_0000489000.1"/>
    </source>
</evidence>
<proteinExistence type="predicted"/>
<dbReference type="WBParaSite" id="SPAL_0000489000.1">
    <property type="protein sequence ID" value="SPAL_0000489000.1"/>
    <property type="gene ID" value="SPAL_0000489000"/>
</dbReference>
<name>A0A0N5BFY1_STREA</name>